<keyword evidence="2" id="KW-0012">Acyltransferase</keyword>
<evidence type="ECO:0000256" key="1">
    <source>
        <dbReference type="ARBA" id="ARBA00022679"/>
    </source>
</evidence>
<sequence length="131" mass="14422">MLATDRVRLPHVPIPTRQGSSAAIPITHTATRQQVGLLVVTAAAHDAAYLAWYADPAHAGHGYISEAVRLLLPTLLEHRHRIIAVITPGNDRSRHLAQAVGFQYEGTARQARRDRHTWADVEVWSLLAADT</sequence>
<evidence type="ECO:0000313" key="5">
    <source>
        <dbReference type="EMBL" id="UOE45488.1"/>
    </source>
</evidence>
<dbReference type="PANTHER" id="PTHR43792:SF8">
    <property type="entry name" value="[RIBOSOMAL PROTEIN US5]-ALANINE N-ACETYLTRANSFERASE"/>
    <property type="match status" value="1"/>
</dbReference>
<evidence type="ECO:0000256" key="3">
    <source>
        <dbReference type="ARBA" id="ARBA00038502"/>
    </source>
</evidence>
<dbReference type="InterPro" id="IPR000182">
    <property type="entry name" value="GNAT_dom"/>
</dbReference>
<dbReference type="InterPro" id="IPR016181">
    <property type="entry name" value="Acyl_CoA_acyltransferase"/>
</dbReference>
<feature type="domain" description="N-acetyltransferase" evidence="4">
    <location>
        <begin position="1"/>
        <end position="124"/>
    </location>
</feature>
<reference evidence="5 6" key="1">
    <citation type="submission" date="2022-03" db="EMBL/GenBank/DDBJ databases">
        <title>Mucilaginibacter sp. isolated from the gut of Protaetia brevitarsis seulensis larvae.</title>
        <authorList>
            <person name="Won M."/>
            <person name="Kim S.-J."/>
            <person name="Kwon S.-W."/>
        </authorList>
    </citation>
    <scope>NUCLEOTIDE SEQUENCE [LARGE SCALE GENOMIC DNA]</scope>
    <source>
        <strain evidence="5 6">CFWR-12</strain>
    </source>
</reference>
<dbReference type="PANTHER" id="PTHR43792">
    <property type="entry name" value="GNAT FAMILY, PUTATIVE (AFU_ORTHOLOGUE AFUA_3G00765)-RELATED-RELATED"/>
    <property type="match status" value="1"/>
</dbReference>
<dbReference type="EMBL" id="CP094528">
    <property type="protein sequence ID" value="UOE45488.1"/>
    <property type="molecule type" value="Genomic_DNA"/>
</dbReference>
<accession>A0ABY4C1Y5</accession>
<dbReference type="SUPFAM" id="SSF55729">
    <property type="entry name" value="Acyl-CoA N-acyltransferases (Nat)"/>
    <property type="match status" value="1"/>
</dbReference>
<dbReference type="InterPro" id="IPR051531">
    <property type="entry name" value="N-acetyltransferase"/>
</dbReference>
<name>A0ABY4C1Y5_9MICO</name>
<protein>
    <submittedName>
        <fullName evidence="5">GNAT family N-acetyltransferase</fullName>
    </submittedName>
</protein>
<evidence type="ECO:0000313" key="6">
    <source>
        <dbReference type="Proteomes" id="UP000832097"/>
    </source>
</evidence>
<dbReference type="PROSITE" id="PS51186">
    <property type="entry name" value="GNAT"/>
    <property type="match status" value="1"/>
</dbReference>
<comment type="similarity">
    <text evidence="3">Belongs to the acetyltransferase family. RimJ subfamily.</text>
</comment>
<dbReference type="Proteomes" id="UP000832097">
    <property type="component" value="Chromosome"/>
</dbReference>
<dbReference type="Pfam" id="PF13302">
    <property type="entry name" value="Acetyltransf_3"/>
    <property type="match status" value="1"/>
</dbReference>
<proteinExistence type="inferred from homology"/>
<keyword evidence="6" id="KW-1185">Reference proteome</keyword>
<dbReference type="Gene3D" id="3.40.630.30">
    <property type="match status" value="1"/>
</dbReference>
<evidence type="ECO:0000256" key="2">
    <source>
        <dbReference type="ARBA" id="ARBA00023315"/>
    </source>
</evidence>
<dbReference type="RefSeq" id="WP_243558087.1">
    <property type="nucleotide sequence ID" value="NZ_CP094528.1"/>
</dbReference>
<keyword evidence="1" id="KW-0808">Transferase</keyword>
<gene>
    <name evidence="5" type="ORF">MTO99_06945</name>
</gene>
<evidence type="ECO:0000259" key="4">
    <source>
        <dbReference type="PROSITE" id="PS51186"/>
    </source>
</evidence>
<organism evidence="5 6">
    <name type="scientific">Agromyces larvae</name>
    <dbReference type="NCBI Taxonomy" id="2929802"/>
    <lineage>
        <taxon>Bacteria</taxon>
        <taxon>Bacillati</taxon>
        <taxon>Actinomycetota</taxon>
        <taxon>Actinomycetes</taxon>
        <taxon>Micrococcales</taxon>
        <taxon>Microbacteriaceae</taxon>
        <taxon>Agromyces</taxon>
    </lineage>
</organism>